<evidence type="ECO:0000313" key="3">
    <source>
        <dbReference type="EMBL" id="SDY78705.1"/>
    </source>
</evidence>
<feature type="domain" description="Recombinase" evidence="2">
    <location>
        <begin position="11"/>
        <end position="88"/>
    </location>
</feature>
<dbReference type="Proteomes" id="UP000199286">
    <property type="component" value="Unassembled WGS sequence"/>
</dbReference>
<keyword evidence="4" id="KW-1185">Reference proteome</keyword>
<dbReference type="AlphaFoldDB" id="A0A1H3MR90"/>
<feature type="region of interest" description="Disordered" evidence="1">
    <location>
        <begin position="64"/>
        <end position="88"/>
    </location>
</feature>
<dbReference type="Gene3D" id="3.90.1750.20">
    <property type="entry name" value="Putative Large Serine Recombinase, Chain B, Domain 2"/>
    <property type="match status" value="1"/>
</dbReference>
<evidence type="ECO:0000313" key="4">
    <source>
        <dbReference type="Proteomes" id="UP000199286"/>
    </source>
</evidence>
<dbReference type="GO" id="GO:0003677">
    <property type="term" value="F:DNA binding"/>
    <property type="evidence" value="ECO:0007669"/>
    <property type="project" value="InterPro"/>
</dbReference>
<dbReference type="RefSeq" id="WP_089885225.1">
    <property type="nucleotide sequence ID" value="NZ_FNPF01000018.1"/>
</dbReference>
<dbReference type="PROSITE" id="PS51737">
    <property type="entry name" value="RECOMBINASE_DNA_BIND"/>
    <property type="match status" value="1"/>
</dbReference>
<dbReference type="GO" id="GO:0000150">
    <property type="term" value="F:DNA strand exchange activity"/>
    <property type="evidence" value="ECO:0007669"/>
    <property type="project" value="InterPro"/>
</dbReference>
<evidence type="ECO:0000259" key="2">
    <source>
        <dbReference type="PROSITE" id="PS51737"/>
    </source>
</evidence>
<sequence>MLKVLSGGGRIYGYRPGTDERGAPEKGTLAIDEIEAAVVRSIFHDYAAGISPIKLASRLNEERIASPSVGPKRKSSGHWKQNNDQRQP</sequence>
<accession>A0A1H3MR90</accession>
<proteinExistence type="predicted"/>
<protein>
    <submittedName>
        <fullName evidence="3">Recombinase</fullName>
    </submittedName>
</protein>
<dbReference type="InterPro" id="IPR038109">
    <property type="entry name" value="DNA_bind_recomb_sf"/>
</dbReference>
<evidence type="ECO:0000256" key="1">
    <source>
        <dbReference type="SAM" id="MobiDB-lite"/>
    </source>
</evidence>
<reference evidence="3 4" key="1">
    <citation type="submission" date="2016-10" db="EMBL/GenBank/DDBJ databases">
        <authorList>
            <person name="de Groot N.N."/>
        </authorList>
    </citation>
    <scope>NUCLEOTIDE SEQUENCE [LARGE SCALE GENOMIC DNA]</scope>
    <source>
        <strain evidence="3 4">DSM 26880</strain>
    </source>
</reference>
<dbReference type="InterPro" id="IPR011109">
    <property type="entry name" value="DNA_bind_recombinase_dom"/>
</dbReference>
<dbReference type="Pfam" id="PF07508">
    <property type="entry name" value="Recombinase"/>
    <property type="match status" value="1"/>
</dbReference>
<name>A0A1H3MR90_9RHOB</name>
<dbReference type="STRING" id="321339.SAMN05444340_11811"/>
<dbReference type="EMBL" id="FNPF01000018">
    <property type="protein sequence ID" value="SDY78705.1"/>
    <property type="molecule type" value="Genomic_DNA"/>
</dbReference>
<gene>
    <name evidence="3" type="ORF">SAMN05444340_11811</name>
</gene>
<organism evidence="3 4">
    <name type="scientific">Citreimonas salinaria</name>
    <dbReference type="NCBI Taxonomy" id="321339"/>
    <lineage>
        <taxon>Bacteria</taxon>
        <taxon>Pseudomonadati</taxon>
        <taxon>Pseudomonadota</taxon>
        <taxon>Alphaproteobacteria</taxon>
        <taxon>Rhodobacterales</taxon>
        <taxon>Roseobacteraceae</taxon>
        <taxon>Citreimonas</taxon>
    </lineage>
</organism>